<keyword evidence="7" id="KW-0325">Glycoprotein</keyword>
<name>A0A6A6UZL9_9PLEO</name>
<evidence type="ECO:0000313" key="11">
    <source>
        <dbReference type="Proteomes" id="UP000799440"/>
    </source>
</evidence>
<feature type="chain" id="PRO_5025406611" description="non-reducing end alpha-L-arabinofuranosidase" evidence="8">
    <location>
        <begin position="20"/>
        <end position="665"/>
    </location>
</feature>
<evidence type="ECO:0000256" key="7">
    <source>
        <dbReference type="ARBA" id="ARBA00023180"/>
    </source>
</evidence>
<reference evidence="10" key="1">
    <citation type="journal article" date="2020" name="Stud. Mycol.">
        <title>101 Dothideomycetes genomes: a test case for predicting lifestyles and emergence of pathogens.</title>
        <authorList>
            <person name="Haridas S."/>
            <person name="Albert R."/>
            <person name="Binder M."/>
            <person name="Bloem J."/>
            <person name="Labutti K."/>
            <person name="Salamov A."/>
            <person name="Andreopoulos B."/>
            <person name="Baker S."/>
            <person name="Barry K."/>
            <person name="Bills G."/>
            <person name="Bluhm B."/>
            <person name="Cannon C."/>
            <person name="Castanera R."/>
            <person name="Culley D."/>
            <person name="Daum C."/>
            <person name="Ezra D."/>
            <person name="Gonzalez J."/>
            <person name="Henrissat B."/>
            <person name="Kuo A."/>
            <person name="Liang C."/>
            <person name="Lipzen A."/>
            <person name="Lutzoni F."/>
            <person name="Magnuson J."/>
            <person name="Mondo S."/>
            <person name="Nolan M."/>
            <person name="Ohm R."/>
            <person name="Pangilinan J."/>
            <person name="Park H.-J."/>
            <person name="Ramirez L."/>
            <person name="Alfaro M."/>
            <person name="Sun H."/>
            <person name="Tritt A."/>
            <person name="Yoshinaga Y."/>
            <person name="Zwiers L.-H."/>
            <person name="Turgeon B."/>
            <person name="Goodwin S."/>
            <person name="Spatafora J."/>
            <person name="Crous P."/>
            <person name="Grigoriev I."/>
        </authorList>
    </citation>
    <scope>NUCLEOTIDE SEQUENCE</scope>
    <source>
        <strain evidence="10">CBS 119925</strain>
    </source>
</reference>
<accession>A0A6A6UZL9</accession>
<evidence type="ECO:0000256" key="8">
    <source>
        <dbReference type="SAM" id="SignalP"/>
    </source>
</evidence>
<dbReference type="EMBL" id="MU006599">
    <property type="protein sequence ID" value="KAF2743179.1"/>
    <property type="molecule type" value="Genomic_DNA"/>
</dbReference>
<dbReference type="InterPro" id="IPR017853">
    <property type="entry name" value="GH"/>
</dbReference>
<dbReference type="PANTHER" id="PTHR31776:SF0">
    <property type="entry name" value="ALPHA-L-ARABINOFURANOSIDASE 1"/>
    <property type="match status" value="1"/>
</dbReference>
<evidence type="ECO:0000256" key="4">
    <source>
        <dbReference type="ARBA" id="ARBA00012670"/>
    </source>
</evidence>
<dbReference type="GO" id="GO:0046556">
    <property type="term" value="F:alpha-L-arabinofuranosidase activity"/>
    <property type="evidence" value="ECO:0007669"/>
    <property type="project" value="UniProtKB-EC"/>
</dbReference>
<dbReference type="GO" id="GO:0031222">
    <property type="term" value="P:arabinan catabolic process"/>
    <property type="evidence" value="ECO:0007669"/>
    <property type="project" value="UniProtKB-UniPathway"/>
</dbReference>
<dbReference type="GO" id="GO:0046373">
    <property type="term" value="P:L-arabinose metabolic process"/>
    <property type="evidence" value="ECO:0007669"/>
    <property type="project" value="InterPro"/>
</dbReference>
<keyword evidence="6 10" id="KW-0378">Hydrolase</keyword>
<dbReference type="AlphaFoldDB" id="A0A6A6UZL9"/>
<evidence type="ECO:0000256" key="5">
    <source>
        <dbReference type="ARBA" id="ARBA00022729"/>
    </source>
</evidence>
<dbReference type="Gene3D" id="2.60.40.1180">
    <property type="entry name" value="Golgi alpha-mannosidase II"/>
    <property type="match status" value="1"/>
</dbReference>
<evidence type="ECO:0000256" key="2">
    <source>
        <dbReference type="ARBA" id="ARBA00004834"/>
    </source>
</evidence>
<dbReference type="Pfam" id="PF22848">
    <property type="entry name" value="ASD1_dom"/>
    <property type="match status" value="1"/>
</dbReference>
<organism evidence="10 11">
    <name type="scientific">Sporormia fimetaria CBS 119925</name>
    <dbReference type="NCBI Taxonomy" id="1340428"/>
    <lineage>
        <taxon>Eukaryota</taxon>
        <taxon>Fungi</taxon>
        <taxon>Dikarya</taxon>
        <taxon>Ascomycota</taxon>
        <taxon>Pezizomycotina</taxon>
        <taxon>Dothideomycetes</taxon>
        <taxon>Pleosporomycetidae</taxon>
        <taxon>Pleosporales</taxon>
        <taxon>Sporormiaceae</taxon>
        <taxon>Sporormia</taxon>
    </lineage>
</organism>
<gene>
    <name evidence="10" type="ORF">M011DRAFT_411070</name>
</gene>
<comment type="pathway">
    <text evidence="2">Glycan metabolism; L-arabinan degradation.</text>
</comment>
<keyword evidence="5 8" id="KW-0732">Signal</keyword>
<feature type="signal peptide" evidence="8">
    <location>
        <begin position="1"/>
        <end position="19"/>
    </location>
</feature>
<feature type="domain" description="Alpha-L-arabinofuranosidase C-terminal" evidence="9">
    <location>
        <begin position="469"/>
        <end position="642"/>
    </location>
</feature>
<dbReference type="Gene3D" id="3.20.20.80">
    <property type="entry name" value="Glycosidases"/>
    <property type="match status" value="1"/>
</dbReference>
<dbReference type="OrthoDB" id="406864at2759"/>
<dbReference type="SMART" id="SM00813">
    <property type="entry name" value="Alpha-L-AF_C"/>
    <property type="match status" value="1"/>
</dbReference>
<sequence length="665" mass="73348">MRTAVIAGLLAGLASAVQAVDIVVKSKGGNKTTHMPYGLMHEDINYSGDGGLYAELIRNRAFQGSDMYPVSLAHWSSVNGAVLSIKNLSEPLSSALPSSMNVAVSKNSSSGDIGFLNAGYWGMDVRRQKYKGSFYVKGDYKGSFTASFQSALTNDTFGSVEIKSKAKKDEWVQHSFTLIPKKDAPNGNNTFALTFKSSGVKGGSLDFNLISVFPPTYKGRENGLRIDIAEPLAATQPRFLRFPGGNALEGPDINNPWKWNETIGPLKNRPGRPGVWGYQTSDGLGLVEYLQWAEDMNLEPILGVWAGLALNGEFLTKEELGPWVQDALDEIEFIRGPVSSPMGKLRASLGHPKPWPLRYVEIGNEDWLAGAPASYDAYKEYRFPMFAEAISTKYPDIQIIASPSVYDNMTIPAPYAGDYHPYREPDNFYNEFHKFDSLTKDNKTLVGEFSSTHANGGIKWAGQLHPFPWWIGSVAEGIFMIGAERNGDRILGSTYAPMIRNMNSWSWSICMIEYEADARKTSLATSYYTFKFFSTRPIFQTLPTTPDEGNTTSLFWGAGVGEDGEKIVKFANYNTTSSAPTPVKLSFDDEDAKEAKLTMLTGTGDPYAYNEPLKPNRVVKETSRTLRANRKGLFEFEMPELSVAVVELTGRRGGGGRGHPHGRRV</sequence>
<proteinExistence type="inferred from homology"/>
<evidence type="ECO:0000256" key="1">
    <source>
        <dbReference type="ARBA" id="ARBA00001462"/>
    </source>
</evidence>
<evidence type="ECO:0000259" key="9">
    <source>
        <dbReference type="SMART" id="SM00813"/>
    </source>
</evidence>
<dbReference type="InterPro" id="IPR051563">
    <property type="entry name" value="Glycosyl_Hydrolase_51"/>
</dbReference>
<evidence type="ECO:0000313" key="10">
    <source>
        <dbReference type="EMBL" id="KAF2743179.1"/>
    </source>
</evidence>
<dbReference type="Pfam" id="PF06964">
    <property type="entry name" value="Alpha-L-AF_C"/>
    <property type="match status" value="1"/>
</dbReference>
<comment type="catalytic activity">
    <reaction evidence="1">
        <text>Hydrolysis of terminal non-reducing alpha-L-arabinofuranoside residues in alpha-L-arabinosides.</text>
        <dbReference type="EC" id="3.2.1.55"/>
    </reaction>
</comment>
<protein>
    <recommendedName>
        <fullName evidence="4">non-reducing end alpha-L-arabinofuranosidase</fullName>
        <ecNumber evidence="4">3.2.1.55</ecNumber>
    </recommendedName>
</protein>
<comment type="similarity">
    <text evidence="3">Belongs to the glycosyl hydrolase 51 family.</text>
</comment>
<evidence type="ECO:0000256" key="6">
    <source>
        <dbReference type="ARBA" id="ARBA00022801"/>
    </source>
</evidence>
<dbReference type="PANTHER" id="PTHR31776">
    <property type="entry name" value="ALPHA-L-ARABINOFURANOSIDASE 1"/>
    <property type="match status" value="1"/>
</dbReference>
<dbReference type="InterPro" id="IPR055235">
    <property type="entry name" value="ASD1_cat"/>
</dbReference>
<keyword evidence="11" id="KW-1185">Reference proteome</keyword>
<dbReference type="Proteomes" id="UP000799440">
    <property type="component" value="Unassembled WGS sequence"/>
</dbReference>
<dbReference type="UniPathway" id="UPA00667"/>
<evidence type="ECO:0000256" key="3">
    <source>
        <dbReference type="ARBA" id="ARBA00007186"/>
    </source>
</evidence>
<dbReference type="InterPro" id="IPR013780">
    <property type="entry name" value="Glyco_hydro_b"/>
</dbReference>
<dbReference type="EC" id="3.2.1.55" evidence="4"/>
<dbReference type="InterPro" id="IPR010720">
    <property type="entry name" value="Alpha-L-AF_C"/>
</dbReference>
<dbReference type="SUPFAM" id="SSF51445">
    <property type="entry name" value="(Trans)glycosidases"/>
    <property type="match status" value="1"/>
</dbReference>